<name>A0AAV1HUI8_9CHLO</name>
<gene>
    <name evidence="1" type="ORF">CVIRNUC_001753</name>
</gene>
<dbReference type="Proteomes" id="UP001314263">
    <property type="component" value="Unassembled WGS sequence"/>
</dbReference>
<proteinExistence type="predicted"/>
<dbReference type="EMBL" id="CAUYUE010000002">
    <property type="protein sequence ID" value="CAK0747270.1"/>
    <property type="molecule type" value="Genomic_DNA"/>
</dbReference>
<evidence type="ECO:0000313" key="2">
    <source>
        <dbReference type="Proteomes" id="UP001314263"/>
    </source>
</evidence>
<evidence type="ECO:0000313" key="1">
    <source>
        <dbReference type="EMBL" id="CAK0747270.1"/>
    </source>
</evidence>
<protein>
    <submittedName>
        <fullName evidence="1">Uncharacterized protein</fullName>
    </submittedName>
</protein>
<reference evidence="1 2" key="1">
    <citation type="submission" date="2023-10" db="EMBL/GenBank/DDBJ databases">
        <authorList>
            <person name="Maclean D."/>
            <person name="Macfadyen A."/>
        </authorList>
    </citation>
    <scope>NUCLEOTIDE SEQUENCE [LARGE SCALE GENOMIC DNA]</scope>
</reference>
<dbReference type="AlphaFoldDB" id="A0AAV1HUI8"/>
<comment type="caution">
    <text evidence="1">The sequence shown here is derived from an EMBL/GenBank/DDBJ whole genome shotgun (WGS) entry which is preliminary data.</text>
</comment>
<accession>A0AAV1HUI8</accession>
<keyword evidence="2" id="KW-1185">Reference proteome</keyword>
<sequence>MAASYGPSCNAATTAMPESPTGPLINFGFPQMVVTIFPSPFGLSLQLSGAEWSELWDSFIEFTGLQLGTIIKDHIGSICSGQPGLVTACLDYLEKCLVNELEAPEAVTRNAWYLLTSQGFLGRMLHVRSIMNYANAERIPAAMDLMRQMLWVEPLVVCFDEGSAEAAAVFKLCRVGQAVLLEEQGNDRLFFTSPLHRASFLHRRYSGTCTRSVEWSVDELIARVVEGMDPAILRKIESLGSSDRRLERCWQMELYRAALDCISRDRAVSPDIGRALGGRGFADLYISPPECMVLEATRDGKDMSQHLHRFLDPRKYESILQSGGLKQHAVIDFCSPGSATPRMQGQHLYSVVLQPAYEEAVIYHMGGQQPVRIAGRADDATRSALATALQ</sequence>
<organism evidence="1 2">
    <name type="scientific">Coccomyxa viridis</name>
    <dbReference type="NCBI Taxonomy" id="1274662"/>
    <lineage>
        <taxon>Eukaryota</taxon>
        <taxon>Viridiplantae</taxon>
        <taxon>Chlorophyta</taxon>
        <taxon>core chlorophytes</taxon>
        <taxon>Trebouxiophyceae</taxon>
        <taxon>Trebouxiophyceae incertae sedis</taxon>
        <taxon>Coccomyxaceae</taxon>
        <taxon>Coccomyxa</taxon>
    </lineage>
</organism>